<sequence length="286" mass="33237">MRNPKHLKDKRSRKPNVNHAKCTQIFATRNTEKVPADNRQALWDFRCTRLKLLSILRRHEKIASILKDVKHRIEPIQFLLSTAEERSLLNANRMMPKSGPNKMQLCGLKCHSSELPTKIRCWLRLHLEELNSMDLLGEQSYAQELKVSAKKQMQQEHDEHEAWKVFLNDWHNQDDIRQCNNEWQEKGASQADQADHLGDVESDDWKKLLSGLNNLDINQKFDLLVENNAKREAPEDDYGLAKAHDVRENGDWENILNDLNDWCDQTEPDEILIDADASVLDSSISN</sequence>
<gene>
    <name evidence="1" type="ORF">AWZ03_008607</name>
</gene>
<dbReference type="OMA" id="LNDWCDQ"/>
<accession>A0A484BB34</accession>
<protein>
    <submittedName>
        <fullName evidence="1">Uncharacterized protein</fullName>
    </submittedName>
</protein>
<proteinExistence type="predicted"/>
<dbReference type="AlphaFoldDB" id="A0A484BB34"/>
<name>A0A484BB34_DRONA</name>
<reference evidence="1 2" key="1">
    <citation type="journal article" date="2019" name="J. Hered.">
        <title>An Improved Genome Assembly for Drosophila navojoa, the Basal Species in the mojavensis Cluster.</title>
        <authorList>
            <person name="Vanderlinde T."/>
            <person name="Dupim E.G."/>
            <person name="Nazario-Yepiz N.O."/>
            <person name="Carvalho A.B."/>
        </authorList>
    </citation>
    <scope>NUCLEOTIDE SEQUENCE [LARGE SCALE GENOMIC DNA]</scope>
    <source>
        <strain evidence="1">Navoj_Jal97</strain>
        <tissue evidence="1">Whole organism</tissue>
    </source>
</reference>
<evidence type="ECO:0000313" key="1">
    <source>
        <dbReference type="EMBL" id="TDG44985.1"/>
    </source>
</evidence>
<keyword evidence="2" id="KW-1185">Reference proteome</keyword>
<organism evidence="1 2">
    <name type="scientific">Drosophila navojoa</name>
    <name type="common">Fruit fly</name>
    <dbReference type="NCBI Taxonomy" id="7232"/>
    <lineage>
        <taxon>Eukaryota</taxon>
        <taxon>Metazoa</taxon>
        <taxon>Ecdysozoa</taxon>
        <taxon>Arthropoda</taxon>
        <taxon>Hexapoda</taxon>
        <taxon>Insecta</taxon>
        <taxon>Pterygota</taxon>
        <taxon>Neoptera</taxon>
        <taxon>Endopterygota</taxon>
        <taxon>Diptera</taxon>
        <taxon>Brachycera</taxon>
        <taxon>Muscomorpha</taxon>
        <taxon>Ephydroidea</taxon>
        <taxon>Drosophilidae</taxon>
        <taxon>Drosophila</taxon>
    </lineage>
</organism>
<comment type="caution">
    <text evidence="1">The sequence shown here is derived from an EMBL/GenBank/DDBJ whole genome shotgun (WGS) entry which is preliminary data.</text>
</comment>
<evidence type="ECO:0000313" key="2">
    <source>
        <dbReference type="Proteomes" id="UP000295192"/>
    </source>
</evidence>
<dbReference type="Proteomes" id="UP000295192">
    <property type="component" value="Unassembled WGS sequence"/>
</dbReference>
<dbReference type="EMBL" id="LSRL02000089">
    <property type="protein sequence ID" value="TDG44985.1"/>
    <property type="molecule type" value="Genomic_DNA"/>
</dbReference>